<dbReference type="PROSITE" id="PS51192">
    <property type="entry name" value="HELICASE_ATP_BIND_1"/>
    <property type="match status" value="1"/>
</dbReference>
<dbReference type="InterPro" id="IPR040498">
    <property type="entry name" value="PriA_CRR"/>
</dbReference>
<dbReference type="SMART" id="SM00487">
    <property type="entry name" value="DEXDc"/>
    <property type="match status" value="1"/>
</dbReference>
<dbReference type="EMBL" id="JPOS01000039">
    <property type="protein sequence ID" value="KGE87052.1"/>
    <property type="molecule type" value="Genomic_DNA"/>
</dbReference>
<feature type="domain" description="Helicase ATP-binding" evidence="13">
    <location>
        <begin position="302"/>
        <end position="468"/>
    </location>
</feature>
<feature type="binding site" evidence="12">
    <location>
        <position position="531"/>
    </location>
    <ligand>
        <name>Zn(2+)</name>
        <dbReference type="ChEBI" id="CHEBI:29105"/>
        <label>1</label>
    </ligand>
</feature>
<evidence type="ECO:0000256" key="2">
    <source>
        <dbReference type="ARBA" id="ARBA00022705"/>
    </source>
</evidence>
<keyword evidence="4 12" id="KW-0547">Nucleotide-binding</keyword>
<dbReference type="PANTHER" id="PTHR30580:SF0">
    <property type="entry name" value="PRIMOSOMAL PROTEIN N"/>
    <property type="match status" value="1"/>
</dbReference>
<dbReference type="Pfam" id="PF17764">
    <property type="entry name" value="PriA_3primeBD"/>
    <property type="match status" value="1"/>
</dbReference>
<dbReference type="FunFam" id="3.40.50.300:FF:000489">
    <property type="entry name" value="Primosome assembly protein PriA"/>
    <property type="match status" value="1"/>
</dbReference>
<dbReference type="InterPro" id="IPR011545">
    <property type="entry name" value="DEAD/DEAH_box_helicase_dom"/>
</dbReference>
<dbReference type="InterPro" id="IPR041236">
    <property type="entry name" value="PriA_C"/>
</dbReference>
<keyword evidence="2 12" id="KW-0235">DNA replication</keyword>
<keyword evidence="3 12" id="KW-0479">Metal-binding</keyword>
<comment type="caution">
    <text evidence="15">The sequence shown here is derived from an EMBL/GenBank/DDBJ whole genome shotgun (WGS) entry which is preliminary data.</text>
</comment>
<dbReference type="EC" id="5.6.2.4" evidence="12"/>
<dbReference type="GO" id="GO:0016887">
    <property type="term" value="F:ATP hydrolysis activity"/>
    <property type="evidence" value="ECO:0007669"/>
    <property type="project" value="RHEA"/>
</dbReference>
<protein>
    <recommendedName>
        <fullName evidence="12">Replication restart protein PriA</fullName>
    </recommendedName>
    <alternativeName>
        <fullName evidence="12">ATP-dependent DNA helicase PriA</fullName>
        <ecNumber evidence="12">5.6.2.4</ecNumber>
    </alternativeName>
    <alternativeName>
        <fullName evidence="12">DNA 3'-5' helicase PriA</fullName>
    </alternativeName>
</protein>
<evidence type="ECO:0000256" key="4">
    <source>
        <dbReference type="ARBA" id="ARBA00022741"/>
    </source>
</evidence>
<evidence type="ECO:0000256" key="7">
    <source>
        <dbReference type="ARBA" id="ARBA00022833"/>
    </source>
</evidence>
<evidence type="ECO:0000256" key="6">
    <source>
        <dbReference type="ARBA" id="ARBA00022806"/>
    </source>
</evidence>
<dbReference type="GO" id="GO:0005524">
    <property type="term" value="F:ATP binding"/>
    <property type="evidence" value="ECO:0007669"/>
    <property type="project" value="UniProtKB-UniRule"/>
</dbReference>
<evidence type="ECO:0000259" key="14">
    <source>
        <dbReference type="PROSITE" id="PS51194"/>
    </source>
</evidence>
<feature type="binding site" evidence="12">
    <location>
        <position position="561"/>
    </location>
    <ligand>
        <name>Zn(2+)</name>
        <dbReference type="ChEBI" id="CHEBI:29105"/>
        <label>2</label>
    </ligand>
</feature>
<dbReference type="FunFam" id="3.40.1440.60:FF:000001">
    <property type="entry name" value="Primosomal protein N"/>
    <property type="match status" value="1"/>
</dbReference>
<dbReference type="CDD" id="cd17929">
    <property type="entry name" value="DEXHc_priA"/>
    <property type="match status" value="1"/>
</dbReference>
<dbReference type="GO" id="GO:0006270">
    <property type="term" value="P:DNA replication initiation"/>
    <property type="evidence" value="ECO:0007669"/>
    <property type="project" value="TreeGrafter"/>
</dbReference>
<dbReference type="Gene3D" id="3.40.1440.60">
    <property type="entry name" value="PriA, 3(prime) DNA-binding domain"/>
    <property type="match status" value="1"/>
</dbReference>
<name>A0A098S7I2_9BACT</name>
<dbReference type="STRING" id="1524460.IX84_18755"/>
<evidence type="ECO:0000259" key="13">
    <source>
        <dbReference type="PROSITE" id="PS51192"/>
    </source>
</evidence>
<dbReference type="HAMAP" id="MF_00983">
    <property type="entry name" value="PriA"/>
    <property type="match status" value="1"/>
</dbReference>
<evidence type="ECO:0000313" key="16">
    <source>
        <dbReference type="Proteomes" id="UP000029736"/>
    </source>
</evidence>
<comment type="catalytic activity">
    <reaction evidence="12">
        <text>Couples ATP hydrolysis with the unwinding of duplex DNA by translocating in the 3'-5' direction.</text>
        <dbReference type="EC" id="5.6.2.4"/>
    </reaction>
</comment>
<dbReference type="PROSITE" id="PS51194">
    <property type="entry name" value="HELICASE_CTER"/>
    <property type="match status" value="1"/>
</dbReference>
<dbReference type="InterPro" id="IPR014001">
    <property type="entry name" value="Helicase_ATP-bd"/>
</dbReference>
<evidence type="ECO:0000256" key="3">
    <source>
        <dbReference type="ARBA" id="ARBA00022723"/>
    </source>
</evidence>
<comment type="similarity">
    <text evidence="12">Belongs to the helicase family. PriA subfamily.</text>
</comment>
<feature type="binding site" evidence="12">
    <location>
        <position position="574"/>
    </location>
    <ligand>
        <name>Zn(2+)</name>
        <dbReference type="ChEBI" id="CHEBI:29105"/>
        <label>1</label>
    </ligand>
</feature>
<evidence type="ECO:0000256" key="12">
    <source>
        <dbReference type="HAMAP-Rule" id="MF_00983"/>
    </source>
</evidence>
<keyword evidence="8 12" id="KW-0067">ATP-binding</keyword>
<feature type="binding site" evidence="12">
    <location>
        <position position="558"/>
    </location>
    <ligand>
        <name>Zn(2+)</name>
        <dbReference type="ChEBI" id="CHEBI:29105"/>
        <label>2</label>
    </ligand>
</feature>
<dbReference type="AlphaFoldDB" id="A0A098S7I2"/>
<dbReference type="InterPro" id="IPR001650">
    <property type="entry name" value="Helicase_C-like"/>
</dbReference>
<evidence type="ECO:0000256" key="1">
    <source>
        <dbReference type="ARBA" id="ARBA00022515"/>
    </source>
</evidence>
<sequence>MEEQLHPAPATQTYVTVILPLAVPKPFTYEVPEPLVPEADFGKRVEVEFGKAKRYSALIMEVTNQPPAAYQPKLLLSVIDESPIVNETQVRLWRWIADYYLCTLGEVMNAALPANLKLSSETILSLSPLFGQDFSDLNDQEYLIAEALTIQKEITIDDVRGILQRKTVYPLIRRMLDKRILYLKEDLKQKYKPKTIGCVRLQEPYASQPKLLEEAFTKLSRSTRQVEALMAYVQISRGLDHVRKQDVYDKAGVDSTVLRAIEKKGIFELYEHEVSRIGGYEETTIEASTLSDQQTRAMAEIRAGFEDNKPVLLHGVTGSGKTRVYIELIQETIDRGEQVLYLLPEIALTTQIVSRLERVFGDDITVYHSRLNNNERVELWNSVLNGKPVLLGARSALFLPFSKLGLIVVDEEHDPSFKQYDPNPRYNARDAAVFLAHLHGAKVILGTATPSLESFSNTKKDKYRLVEMPERFGGLQLPEMKIVDAKQELKERKLQSHFTSVLIDALKTTLEQGQQAILFQNRRGYSPTYRCTTCGWHAECIQCDVSLTYHKYHNNLRCHYCGYQTNLPSSCPACGDKKLVIKGFGTEKIEDELKIYLPEARIARMDLDTVRGKHAHARLINDFEEGRTDILVGTQMVTKGLDFEKVAVVGVLSADQLLQFPDFRAGERAFQLMLQVAGRAGRKHKRGQVIIQAFNTTSPVLREVLAGDYPGFFTREMMERNQFQYPPYVRLIRITLKHTKPATVNDGAKLFEKVLKKRLGDWAMGPAVPYVSRIRSYYLLDFMIKVPKDPKKLAYAKASIREATEYLNQAKGLSNVRVSVDVDPY</sequence>
<evidence type="ECO:0000313" key="15">
    <source>
        <dbReference type="EMBL" id="KGE87052.1"/>
    </source>
</evidence>
<evidence type="ECO:0000256" key="8">
    <source>
        <dbReference type="ARBA" id="ARBA00022840"/>
    </source>
</evidence>
<feature type="domain" description="Helicase C-terminal" evidence="14">
    <location>
        <begin position="566"/>
        <end position="733"/>
    </location>
</feature>
<evidence type="ECO:0000256" key="11">
    <source>
        <dbReference type="ARBA" id="ARBA00048988"/>
    </source>
</evidence>
<dbReference type="PANTHER" id="PTHR30580">
    <property type="entry name" value="PRIMOSOMAL PROTEIN N"/>
    <property type="match status" value="1"/>
</dbReference>
<dbReference type="GO" id="GO:1990077">
    <property type="term" value="C:primosome complex"/>
    <property type="evidence" value="ECO:0007669"/>
    <property type="project" value="UniProtKB-UniRule"/>
</dbReference>
<dbReference type="SMART" id="SM00490">
    <property type="entry name" value="HELICc"/>
    <property type="match status" value="1"/>
</dbReference>
<evidence type="ECO:0000256" key="9">
    <source>
        <dbReference type="ARBA" id="ARBA00023125"/>
    </source>
</evidence>
<gene>
    <name evidence="12" type="primary">priA</name>
    <name evidence="15" type="ORF">IX84_18755</name>
</gene>
<dbReference type="GO" id="GO:0043138">
    <property type="term" value="F:3'-5' DNA helicase activity"/>
    <property type="evidence" value="ECO:0007669"/>
    <property type="project" value="UniProtKB-EC"/>
</dbReference>
<feature type="binding site" evidence="12">
    <location>
        <position position="571"/>
    </location>
    <ligand>
        <name>Zn(2+)</name>
        <dbReference type="ChEBI" id="CHEBI:29105"/>
        <label>1</label>
    </ligand>
</feature>
<keyword evidence="9 12" id="KW-0238">DNA-binding</keyword>
<dbReference type="GO" id="GO:0006310">
    <property type="term" value="P:DNA recombination"/>
    <property type="evidence" value="ECO:0007669"/>
    <property type="project" value="InterPro"/>
</dbReference>
<comment type="cofactor">
    <cofactor evidence="12">
        <name>Zn(2+)</name>
        <dbReference type="ChEBI" id="CHEBI:29105"/>
    </cofactor>
    <text evidence="12">Binds 2 zinc ions per subunit.</text>
</comment>
<keyword evidence="10 12" id="KW-0413">Isomerase</keyword>
<comment type="function">
    <text evidence="12">Initiates the restart of stalled replication forks, which reloads the replicative helicase on sites other than the origin of replication. Recognizes and binds to abandoned replication forks and remodels them to uncover a helicase loading site. Promotes assembly of the primosome at these replication forks.</text>
</comment>
<dbReference type="GO" id="GO:0008270">
    <property type="term" value="F:zinc ion binding"/>
    <property type="evidence" value="ECO:0007669"/>
    <property type="project" value="UniProtKB-UniRule"/>
</dbReference>
<dbReference type="Pfam" id="PF00271">
    <property type="entry name" value="Helicase_C"/>
    <property type="match status" value="1"/>
</dbReference>
<evidence type="ECO:0000256" key="5">
    <source>
        <dbReference type="ARBA" id="ARBA00022801"/>
    </source>
</evidence>
<dbReference type="Pfam" id="PF18319">
    <property type="entry name" value="Zn_ribbon_PriA"/>
    <property type="match status" value="1"/>
</dbReference>
<keyword evidence="6 12" id="KW-0347">Helicase</keyword>
<dbReference type="GO" id="GO:0006302">
    <property type="term" value="P:double-strand break repair"/>
    <property type="evidence" value="ECO:0007669"/>
    <property type="project" value="InterPro"/>
</dbReference>
<feature type="binding site" evidence="12">
    <location>
        <position position="543"/>
    </location>
    <ligand>
        <name>Zn(2+)</name>
        <dbReference type="ChEBI" id="CHEBI:29105"/>
        <label>2</label>
    </ligand>
</feature>
<accession>A0A098S7I2</accession>
<dbReference type="InterPro" id="IPR005259">
    <property type="entry name" value="PriA"/>
</dbReference>
<dbReference type="InterPro" id="IPR042115">
    <property type="entry name" value="PriA_3primeBD_sf"/>
</dbReference>
<dbReference type="InterPro" id="IPR027417">
    <property type="entry name" value="P-loop_NTPase"/>
</dbReference>
<reference evidence="15 16" key="1">
    <citation type="journal article" date="2014" name="Int. J. Syst. Evol. Microbiol.">
        <title>Phaeodactylibacter xiamenensis gen. nov., sp. nov., a member of the family Saprospiraceae isolated from the marine alga Phaeodactylum tricornutum.</title>
        <authorList>
            <person name="Chen Z.Jr."/>
            <person name="Lei X."/>
            <person name="Lai Q."/>
            <person name="Li Y."/>
            <person name="Zhang B."/>
            <person name="Zhang J."/>
            <person name="Zhang H."/>
            <person name="Yang L."/>
            <person name="Zheng W."/>
            <person name="Tian Y."/>
            <person name="Yu Z."/>
            <person name="Xu H.Jr."/>
            <person name="Zheng T."/>
        </authorList>
    </citation>
    <scope>NUCLEOTIDE SEQUENCE [LARGE SCALE GENOMIC DNA]</scope>
    <source>
        <strain evidence="15 16">KD52</strain>
    </source>
</reference>
<dbReference type="GO" id="GO:0003677">
    <property type="term" value="F:DNA binding"/>
    <property type="evidence" value="ECO:0007669"/>
    <property type="project" value="UniProtKB-UniRule"/>
</dbReference>
<dbReference type="GO" id="GO:0006269">
    <property type="term" value="P:DNA replication, synthesis of primer"/>
    <property type="evidence" value="ECO:0007669"/>
    <property type="project" value="UniProtKB-KW"/>
</dbReference>
<dbReference type="RefSeq" id="WP_173426313.1">
    <property type="nucleotide sequence ID" value="NZ_JBKAGJ010000008.1"/>
</dbReference>
<dbReference type="Pfam" id="PF00270">
    <property type="entry name" value="DEAD"/>
    <property type="match status" value="1"/>
</dbReference>
<proteinExistence type="inferred from homology"/>
<keyword evidence="5 12" id="KW-0378">Hydrolase</keyword>
<feature type="binding site" evidence="12">
    <location>
        <position position="534"/>
    </location>
    <ligand>
        <name>Zn(2+)</name>
        <dbReference type="ChEBI" id="CHEBI:29105"/>
        <label>1</label>
    </ligand>
</feature>
<dbReference type="InterPro" id="IPR041222">
    <property type="entry name" value="PriA_3primeBD"/>
</dbReference>
<feature type="binding site" evidence="12">
    <location>
        <position position="540"/>
    </location>
    <ligand>
        <name>Zn(2+)</name>
        <dbReference type="ChEBI" id="CHEBI:29105"/>
        <label>2</label>
    </ligand>
</feature>
<comment type="catalytic activity">
    <reaction evidence="11 12">
        <text>ATP + H2O = ADP + phosphate + H(+)</text>
        <dbReference type="Rhea" id="RHEA:13065"/>
        <dbReference type="ChEBI" id="CHEBI:15377"/>
        <dbReference type="ChEBI" id="CHEBI:15378"/>
        <dbReference type="ChEBI" id="CHEBI:30616"/>
        <dbReference type="ChEBI" id="CHEBI:43474"/>
        <dbReference type="ChEBI" id="CHEBI:456216"/>
        <dbReference type="EC" id="5.6.2.4"/>
    </reaction>
</comment>
<keyword evidence="1 12" id="KW-0639">Primosome</keyword>
<dbReference type="Gene3D" id="3.40.50.300">
    <property type="entry name" value="P-loop containing nucleotide triphosphate hydrolases"/>
    <property type="match status" value="2"/>
</dbReference>
<evidence type="ECO:0000256" key="10">
    <source>
        <dbReference type="ARBA" id="ARBA00023235"/>
    </source>
</evidence>
<keyword evidence="16" id="KW-1185">Reference proteome</keyword>
<dbReference type="NCBIfam" id="TIGR00595">
    <property type="entry name" value="priA"/>
    <property type="match status" value="1"/>
</dbReference>
<dbReference type="CDD" id="cd18804">
    <property type="entry name" value="SF2_C_priA"/>
    <property type="match status" value="1"/>
</dbReference>
<dbReference type="Proteomes" id="UP000029736">
    <property type="component" value="Unassembled WGS sequence"/>
</dbReference>
<organism evidence="15 16">
    <name type="scientific">Phaeodactylibacter xiamenensis</name>
    <dbReference type="NCBI Taxonomy" id="1524460"/>
    <lineage>
        <taxon>Bacteria</taxon>
        <taxon>Pseudomonadati</taxon>
        <taxon>Bacteroidota</taxon>
        <taxon>Saprospiria</taxon>
        <taxon>Saprospirales</taxon>
        <taxon>Haliscomenobacteraceae</taxon>
        <taxon>Phaeodactylibacter</taxon>
    </lineage>
</organism>
<comment type="subunit">
    <text evidence="12">Component of the replication restart primosome.</text>
</comment>
<dbReference type="SUPFAM" id="SSF52540">
    <property type="entry name" value="P-loop containing nucleoside triphosphate hydrolases"/>
    <property type="match status" value="2"/>
</dbReference>
<keyword evidence="7 12" id="KW-0862">Zinc</keyword>
<dbReference type="Pfam" id="PF18074">
    <property type="entry name" value="PriA_C"/>
    <property type="match status" value="1"/>
</dbReference>